<feature type="domain" description="GST N-terminal" evidence="4">
    <location>
        <begin position="4"/>
        <end position="84"/>
    </location>
</feature>
<dbReference type="CDD" id="cd03185">
    <property type="entry name" value="GST_C_Tau"/>
    <property type="match status" value="1"/>
</dbReference>
<dbReference type="GO" id="GO:0005829">
    <property type="term" value="C:cytosol"/>
    <property type="evidence" value="ECO:0007669"/>
    <property type="project" value="UniProtKB-SubCell"/>
</dbReference>
<dbReference type="PROSITE" id="PS50404">
    <property type="entry name" value="GST_NTER"/>
    <property type="match status" value="1"/>
</dbReference>
<dbReference type="InterPro" id="IPR004046">
    <property type="entry name" value="GST_C"/>
</dbReference>
<comment type="caution">
    <text evidence="5">The sequence shown here is derived from an EMBL/GenBank/DDBJ whole genome shotgun (WGS) entry which is preliminary data.</text>
</comment>
<comment type="subcellular location">
    <subcellularLocation>
        <location evidence="1">Cytoplasm</location>
        <location evidence="1">Cytosol</location>
    </subcellularLocation>
</comment>
<organism evidence="5 6">
    <name type="scientific">Hibiscus syriacus</name>
    <name type="common">Rose of Sharon</name>
    <dbReference type="NCBI Taxonomy" id="106335"/>
    <lineage>
        <taxon>Eukaryota</taxon>
        <taxon>Viridiplantae</taxon>
        <taxon>Streptophyta</taxon>
        <taxon>Embryophyta</taxon>
        <taxon>Tracheophyta</taxon>
        <taxon>Spermatophyta</taxon>
        <taxon>Magnoliopsida</taxon>
        <taxon>eudicotyledons</taxon>
        <taxon>Gunneridae</taxon>
        <taxon>Pentapetalae</taxon>
        <taxon>rosids</taxon>
        <taxon>malvids</taxon>
        <taxon>Malvales</taxon>
        <taxon>Malvaceae</taxon>
        <taxon>Malvoideae</taxon>
        <taxon>Hibiscus</taxon>
    </lineage>
</organism>
<dbReference type="InterPro" id="IPR036249">
    <property type="entry name" value="Thioredoxin-like_sf"/>
</dbReference>
<dbReference type="InterPro" id="IPR036282">
    <property type="entry name" value="Glutathione-S-Trfase_C_sf"/>
</dbReference>
<keyword evidence="2" id="KW-0216">Detoxification</keyword>
<dbReference type="GO" id="GO:0006749">
    <property type="term" value="P:glutathione metabolic process"/>
    <property type="evidence" value="ECO:0007669"/>
    <property type="project" value="InterPro"/>
</dbReference>
<reference evidence="5" key="1">
    <citation type="submission" date="2019-09" db="EMBL/GenBank/DDBJ databases">
        <title>Draft genome information of white flower Hibiscus syriacus.</title>
        <authorList>
            <person name="Kim Y.-M."/>
        </authorList>
    </citation>
    <scope>NUCLEOTIDE SEQUENCE [LARGE SCALE GENOMIC DNA]</scope>
    <source>
        <strain evidence="5">YM2019G1</strain>
    </source>
</reference>
<evidence type="ECO:0000259" key="4">
    <source>
        <dbReference type="PROSITE" id="PS50404"/>
    </source>
</evidence>
<dbReference type="SUPFAM" id="SSF47616">
    <property type="entry name" value="GST C-terminal domain-like"/>
    <property type="match status" value="1"/>
</dbReference>
<sequence length="232" mass="25489">MANSKVKVQGTWSSPFVMRVRIAFHLKSLNYEFVQENMMQGKSELLLKSNPVHKKVPVLIHGHNPIWSPLSLTLFTTSTRSGPPHLPFSLPISTNTPILDFGLPMPTTRYVIHNSLPGREECVGWFNGGSQKGGDGGGVEGAVVLEEAFKKWSKGKTYFGGDDLGYVDIAVGSFLAWIKTIEKFTETKMFSEAKTPSLAVWADCFSSNAAVKDVFPTLISLLILGWSLEPVS</sequence>
<evidence type="ECO:0000313" key="5">
    <source>
        <dbReference type="EMBL" id="KAE8686912.1"/>
    </source>
</evidence>
<dbReference type="SUPFAM" id="SSF52833">
    <property type="entry name" value="Thioredoxin-like"/>
    <property type="match status" value="1"/>
</dbReference>
<evidence type="ECO:0000256" key="2">
    <source>
        <dbReference type="ARBA" id="ARBA00022575"/>
    </source>
</evidence>
<dbReference type="InterPro" id="IPR045074">
    <property type="entry name" value="GST_C_Tau"/>
</dbReference>
<gene>
    <name evidence="5" type="ORF">F3Y22_tig00111027pilonHSYRG00485</name>
</gene>
<evidence type="ECO:0000256" key="1">
    <source>
        <dbReference type="ARBA" id="ARBA00004514"/>
    </source>
</evidence>
<proteinExistence type="inferred from homology"/>
<dbReference type="InterPro" id="IPR004045">
    <property type="entry name" value="Glutathione_S-Trfase_N"/>
</dbReference>
<dbReference type="GO" id="GO:0004364">
    <property type="term" value="F:glutathione transferase activity"/>
    <property type="evidence" value="ECO:0007669"/>
    <property type="project" value="InterPro"/>
</dbReference>
<dbReference type="Pfam" id="PF00043">
    <property type="entry name" value="GST_C"/>
    <property type="match status" value="1"/>
</dbReference>
<name>A0A6A2Z710_HIBSY</name>
<dbReference type="InterPro" id="IPR045073">
    <property type="entry name" value="Omega/Tau-like"/>
</dbReference>
<dbReference type="PANTHER" id="PTHR11260">
    <property type="entry name" value="GLUTATHIONE S-TRANSFERASE, GST, SUPERFAMILY, GST DOMAIN CONTAINING"/>
    <property type="match status" value="1"/>
</dbReference>
<accession>A0A6A2Z710</accession>
<evidence type="ECO:0000256" key="3">
    <source>
        <dbReference type="ARBA" id="ARBA00025743"/>
    </source>
</evidence>
<dbReference type="AlphaFoldDB" id="A0A6A2Z710"/>
<dbReference type="Gene3D" id="1.20.1050.10">
    <property type="match status" value="1"/>
</dbReference>
<dbReference type="Pfam" id="PF02798">
    <property type="entry name" value="GST_N"/>
    <property type="match status" value="1"/>
</dbReference>
<protein>
    <recommendedName>
        <fullName evidence="4">GST N-terminal domain-containing protein</fullName>
    </recommendedName>
</protein>
<dbReference type="EMBL" id="VEPZ02001209">
    <property type="protein sequence ID" value="KAE8686912.1"/>
    <property type="molecule type" value="Genomic_DNA"/>
</dbReference>
<comment type="similarity">
    <text evidence="3">Belongs to the GST superfamily. Tau family.</text>
</comment>
<dbReference type="GO" id="GO:0009407">
    <property type="term" value="P:toxin catabolic process"/>
    <property type="evidence" value="ECO:0007669"/>
    <property type="project" value="UniProtKB-ARBA"/>
</dbReference>
<keyword evidence="6" id="KW-1185">Reference proteome</keyword>
<dbReference type="Gene3D" id="3.40.30.10">
    <property type="entry name" value="Glutaredoxin"/>
    <property type="match status" value="1"/>
</dbReference>
<evidence type="ECO:0000313" key="6">
    <source>
        <dbReference type="Proteomes" id="UP000436088"/>
    </source>
</evidence>
<dbReference type="Proteomes" id="UP000436088">
    <property type="component" value="Unassembled WGS sequence"/>
</dbReference>
<dbReference type="PANTHER" id="PTHR11260:SF673">
    <property type="entry name" value="GLUTATHIONE TRANSFERASE"/>
    <property type="match status" value="1"/>
</dbReference>